<dbReference type="EMBL" id="NXLS01000004">
    <property type="protein sequence ID" value="RDU62973.1"/>
    <property type="molecule type" value="Genomic_DNA"/>
</dbReference>
<dbReference type="Pfam" id="PF01148">
    <property type="entry name" value="CTP_transf_1"/>
    <property type="match status" value="1"/>
</dbReference>
<evidence type="ECO:0000313" key="21">
    <source>
        <dbReference type="Proteomes" id="UP000256650"/>
    </source>
</evidence>
<evidence type="ECO:0000256" key="10">
    <source>
        <dbReference type="ARBA" id="ARBA00022679"/>
    </source>
</evidence>
<evidence type="ECO:0000256" key="6">
    <source>
        <dbReference type="ARBA" id="ARBA00012487"/>
    </source>
</evidence>
<feature type="transmembrane region" description="Helical" evidence="19">
    <location>
        <begin position="241"/>
        <end position="258"/>
    </location>
</feature>
<evidence type="ECO:0000256" key="3">
    <source>
        <dbReference type="ARBA" id="ARBA00005119"/>
    </source>
</evidence>
<evidence type="ECO:0000256" key="15">
    <source>
        <dbReference type="ARBA" id="ARBA00023136"/>
    </source>
</evidence>
<dbReference type="PROSITE" id="PS01315">
    <property type="entry name" value="CDS"/>
    <property type="match status" value="1"/>
</dbReference>
<dbReference type="PANTHER" id="PTHR46382">
    <property type="entry name" value="PHOSPHATIDATE CYTIDYLYLTRANSFERASE"/>
    <property type="match status" value="1"/>
</dbReference>
<evidence type="ECO:0000256" key="13">
    <source>
        <dbReference type="ARBA" id="ARBA00022989"/>
    </source>
</evidence>
<keyword evidence="16" id="KW-0594">Phospholipid biosynthesis</keyword>
<feature type="transmembrane region" description="Helical" evidence="19">
    <location>
        <begin position="34"/>
        <end position="51"/>
    </location>
</feature>
<comment type="catalytic activity">
    <reaction evidence="1 18">
        <text>a 1,2-diacyl-sn-glycero-3-phosphate + CTP + H(+) = a CDP-1,2-diacyl-sn-glycerol + diphosphate</text>
        <dbReference type="Rhea" id="RHEA:16229"/>
        <dbReference type="ChEBI" id="CHEBI:15378"/>
        <dbReference type="ChEBI" id="CHEBI:33019"/>
        <dbReference type="ChEBI" id="CHEBI:37563"/>
        <dbReference type="ChEBI" id="CHEBI:58332"/>
        <dbReference type="ChEBI" id="CHEBI:58608"/>
        <dbReference type="EC" id="2.7.7.41"/>
    </reaction>
</comment>
<feature type="transmembrane region" description="Helical" evidence="19">
    <location>
        <begin position="105"/>
        <end position="123"/>
    </location>
</feature>
<evidence type="ECO:0000256" key="8">
    <source>
        <dbReference type="ARBA" id="ARBA00022475"/>
    </source>
</evidence>
<dbReference type="RefSeq" id="WP_115551507.1">
    <property type="nucleotide sequence ID" value="NZ_CAPHNE010000068.1"/>
</dbReference>
<evidence type="ECO:0000256" key="17">
    <source>
        <dbReference type="ARBA" id="ARBA00023264"/>
    </source>
</evidence>
<reference evidence="20 21" key="1">
    <citation type="submission" date="2018-04" db="EMBL/GenBank/DDBJ databases">
        <title>Novel Campyloabacter and Helicobacter Species and Strains.</title>
        <authorList>
            <person name="Mannion A.J."/>
            <person name="Shen Z."/>
            <person name="Fox J.G."/>
        </authorList>
    </citation>
    <scope>NUCLEOTIDE SEQUENCE [LARGE SCALE GENOMIC DNA]</scope>
    <source>
        <strain evidence="20 21">MIT 99-5101</strain>
    </source>
</reference>
<evidence type="ECO:0000256" key="19">
    <source>
        <dbReference type="SAM" id="Phobius"/>
    </source>
</evidence>
<evidence type="ECO:0000256" key="1">
    <source>
        <dbReference type="ARBA" id="ARBA00001698"/>
    </source>
</evidence>
<evidence type="ECO:0000256" key="14">
    <source>
        <dbReference type="ARBA" id="ARBA00023098"/>
    </source>
</evidence>
<evidence type="ECO:0000256" key="16">
    <source>
        <dbReference type="ARBA" id="ARBA00023209"/>
    </source>
</evidence>
<dbReference type="GO" id="GO:0005886">
    <property type="term" value="C:plasma membrane"/>
    <property type="evidence" value="ECO:0007669"/>
    <property type="project" value="UniProtKB-SubCell"/>
</dbReference>
<dbReference type="AlphaFoldDB" id="A0A3D8ICP6"/>
<protein>
    <recommendedName>
        <fullName evidence="7 18">Phosphatidate cytidylyltransferase</fullName>
        <ecNumber evidence="6 18">2.7.7.41</ecNumber>
    </recommendedName>
</protein>
<feature type="transmembrane region" description="Helical" evidence="19">
    <location>
        <begin position="129"/>
        <end position="152"/>
    </location>
</feature>
<evidence type="ECO:0000256" key="4">
    <source>
        <dbReference type="ARBA" id="ARBA00005189"/>
    </source>
</evidence>
<dbReference type="Proteomes" id="UP000256650">
    <property type="component" value="Unassembled WGS sequence"/>
</dbReference>
<keyword evidence="14" id="KW-0443">Lipid metabolism</keyword>
<evidence type="ECO:0000256" key="18">
    <source>
        <dbReference type="RuleBase" id="RU003938"/>
    </source>
</evidence>
<dbReference type="OrthoDB" id="9799199at2"/>
<sequence length="260" mass="28752">MPKNLKFIEPTRLYTAFFILVAILLIIFFHHPLLLWAVLGIAFIIGFYESYKLCNKITPSPLFLSFALIIWLSVYLLESPLGVFCILVLLGAYQSYTKKGAIEQMLPFIYPTIPFIFLYLLYLDNSINALIWLIVIVGLTDSFAYFGGKLLGGKLFSNPAFCPTSPNKTKEGVLVGVGIATLIGSLIGLGVCGFFASLILTFITSITSVFGDLYESYLKRKAGVKDSGSILPGHGGILDRLDGYFFAVIILYTLLQIINL</sequence>
<organism evidence="20 21">
    <name type="scientific">Helicobacter ganmani</name>
    <dbReference type="NCBI Taxonomy" id="60246"/>
    <lineage>
        <taxon>Bacteria</taxon>
        <taxon>Pseudomonadati</taxon>
        <taxon>Campylobacterota</taxon>
        <taxon>Epsilonproteobacteria</taxon>
        <taxon>Campylobacterales</taxon>
        <taxon>Helicobacteraceae</taxon>
        <taxon>Helicobacter</taxon>
    </lineage>
</organism>
<keyword evidence="17" id="KW-1208">Phospholipid metabolism</keyword>
<evidence type="ECO:0000313" key="20">
    <source>
        <dbReference type="EMBL" id="RDU62973.1"/>
    </source>
</evidence>
<evidence type="ECO:0000256" key="5">
    <source>
        <dbReference type="ARBA" id="ARBA00010185"/>
    </source>
</evidence>
<keyword evidence="9" id="KW-0444">Lipid biosynthesis</keyword>
<gene>
    <name evidence="20" type="ORF">CQA43_04925</name>
</gene>
<keyword evidence="8" id="KW-1003">Cell membrane</keyword>
<feature type="transmembrane region" description="Helical" evidence="19">
    <location>
        <begin position="63"/>
        <end position="93"/>
    </location>
</feature>
<comment type="subcellular location">
    <subcellularLocation>
        <location evidence="2">Cell membrane</location>
        <topology evidence="2">Multi-pass membrane protein</topology>
    </subcellularLocation>
</comment>
<dbReference type="GO" id="GO:0004605">
    <property type="term" value="F:phosphatidate cytidylyltransferase activity"/>
    <property type="evidence" value="ECO:0007669"/>
    <property type="project" value="UniProtKB-EC"/>
</dbReference>
<evidence type="ECO:0000256" key="11">
    <source>
        <dbReference type="ARBA" id="ARBA00022692"/>
    </source>
</evidence>
<keyword evidence="10 18" id="KW-0808">Transferase</keyword>
<dbReference type="UniPathway" id="UPA00557">
    <property type="reaction ID" value="UER00614"/>
</dbReference>
<dbReference type="EC" id="2.7.7.41" evidence="6 18"/>
<keyword evidence="11 18" id="KW-0812">Transmembrane</keyword>
<comment type="similarity">
    <text evidence="5 18">Belongs to the CDS family.</text>
</comment>
<evidence type="ECO:0000256" key="7">
    <source>
        <dbReference type="ARBA" id="ARBA00019373"/>
    </source>
</evidence>
<name>A0A3D8ICP6_9HELI</name>
<keyword evidence="13 19" id="KW-1133">Transmembrane helix</keyword>
<comment type="pathway">
    <text evidence="3 18">Phospholipid metabolism; CDP-diacylglycerol biosynthesis; CDP-diacylglycerol from sn-glycerol 3-phosphate: step 3/3.</text>
</comment>
<dbReference type="InterPro" id="IPR000374">
    <property type="entry name" value="PC_trans"/>
</dbReference>
<dbReference type="GeneID" id="82535628"/>
<accession>A0A3D8ICP6</accession>
<proteinExistence type="inferred from homology"/>
<evidence type="ECO:0000256" key="2">
    <source>
        <dbReference type="ARBA" id="ARBA00004651"/>
    </source>
</evidence>
<dbReference type="GO" id="GO:0016024">
    <property type="term" value="P:CDP-diacylglycerol biosynthetic process"/>
    <property type="evidence" value="ECO:0007669"/>
    <property type="project" value="UniProtKB-UniPathway"/>
</dbReference>
<keyword evidence="15 19" id="KW-0472">Membrane</keyword>
<keyword evidence="21" id="KW-1185">Reference proteome</keyword>
<comment type="caution">
    <text evidence="20">The sequence shown here is derived from an EMBL/GenBank/DDBJ whole genome shotgun (WGS) entry which is preliminary data.</text>
</comment>
<feature type="transmembrane region" description="Helical" evidence="19">
    <location>
        <begin position="173"/>
        <end position="203"/>
    </location>
</feature>
<evidence type="ECO:0000256" key="9">
    <source>
        <dbReference type="ARBA" id="ARBA00022516"/>
    </source>
</evidence>
<comment type="pathway">
    <text evidence="4">Lipid metabolism.</text>
</comment>
<evidence type="ECO:0000256" key="12">
    <source>
        <dbReference type="ARBA" id="ARBA00022695"/>
    </source>
</evidence>
<dbReference type="PANTHER" id="PTHR46382:SF1">
    <property type="entry name" value="PHOSPHATIDATE CYTIDYLYLTRANSFERASE"/>
    <property type="match status" value="1"/>
</dbReference>
<keyword evidence="12 18" id="KW-0548">Nucleotidyltransferase</keyword>